<evidence type="ECO:0000313" key="3">
    <source>
        <dbReference type="Proteomes" id="UP000054248"/>
    </source>
</evidence>
<keyword evidence="3" id="KW-1185">Reference proteome</keyword>
<dbReference type="AlphaFoldDB" id="A0A0C3Q3C3"/>
<sequence length="131" mass="14382">MRLSQRPSSPLPTNPQSYPHPKPTQLSASRPSPFLQSSHHADGSSSSAYELAARKLFPRRLSHGPSTHLHHPPKSSPQSSSPCPLLTMLTARGNRRQPCLRARWCSRTNSSRCGLACTKVGGLGSQPRRPW</sequence>
<protein>
    <submittedName>
        <fullName evidence="2">Uncharacterized protein</fullName>
    </submittedName>
</protein>
<feature type="region of interest" description="Disordered" evidence="1">
    <location>
        <begin position="1"/>
        <end position="85"/>
    </location>
</feature>
<reference evidence="3" key="2">
    <citation type="submission" date="2015-01" db="EMBL/GenBank/DDBJ databases">
        <title>Evolutionary Origins and Diversification of the Mycorrhizal Mutualists.</title>
        <authorList>
            <consortium name="DOE Joint Genome Institute"/>
            <consortium name="Mycorrhizal Genomics Consortium"/>
            <person name="Kohler A."/>
            <person name="Kuo A."/>
            <person name="Nagy L.G."/>
            <person name="Floudas D."/>
            <person name="Copeland A."/>
            <person name="Barry K.W."/>
            <person name="Cichocki N."/>
            <person name="Veneault-Fourrey C."/>
            <person name="LaButti K."/>
            <person name="Lindquist E.A."/>
            <person name="Lipzen A."/>
            <person name="Lundell T."/>
            <person name="Morin E."/>
            <person name="Murat C."/>
            <person name="Riley R."/>
            <person name="Ohm R."/>
            <person name="Sun H."/>
            <person name="Tunlid A."/>
            <person name="Henrissat B."/>
            <person name="Grigoriev I.V."/>
            <person name="Hibbett D.S."/>
            <person name="Martin F."/>
        </authorList>
    </citation>
    <scope>NUCLEOTIDE SEQUENCE [LARGE SCALE GENOMIC DNA]</scope>
    <source>
        <strain evidence="3">MUT 4182</strain>
    </source>
</reference>
<gene>
    <name evidence="2" type="ORF">M407DRAFT_171239</name>
</gene>
<feature type="compositionally biased region" description="Basic residues" evidence="1">
    <location>
        <begin position="56"/>
        <end position="73"/>
    </location>
</feature>
<feature type="compositionally biased region" description="Pro residues" evidence="1">
    <location>
        <begin position="9"/>
        <end position="22"/>
    </location>
</feature>
<dbReference type="EMBL" id="KN823375">
    <property type="protein sequence ID" value="KIO17506.1"/>
    <property type="molecule type" value="Genomic_DNA"/>
</dbReference>
<name>A0A0C3Q3C3_9AGAM</name>
<feature type="compositionally biased region" description="Polar residues" evidence="1">
    <location>
        <begin position="24"/>
        <end position="36"/>
    </location>
</feature>
<proteinExistence type="predicted"/>
<evidence type="ECO:0000313" key="2">
    <source>
        <dbReference type="EMBL" id="KIO17506.1"/>
    </source>
</evidence>
<reference evidence="2 3" key="1">
    <citation type="submission" date="2014-04" db="EMBL/GenBank/DDBJ databases">
        <authorList>
            <consortium name="DOE Joint Genome Institute"/>
            <person name="Kuo A."/>
            <person name="Girlanda M."/>
            <person name="Perotto S."/>
            <person name="Kohler A."/>
            <person name="Nagy L.G."/>
            <person name="Floudas D."/>
            <person name="Copeland A."/>
            <person name="Barry K.W."/>
            <person name="Cichocki N."/>
            <person name="Veneault-Fourrey C."/>
            <person name="LaButti K."/>
            <person name="Lindquist E.A."/>
            <person name="Lipzen A."/>
            <person name="Lundell T."/>
            <person name="Morin E."/>
            <person name="Murat C."/>
            <person name="Sun H."/>
            <person name="Tunlid A."/>
            <person name="Henrissat B."/>
            <person name="Grigoriev I.V."/>
            <person name="Hibbett D.S."/>
            <person name="Martin F."/>
            <person name="Nordberg H.P."/>
            <person name="Cantor M.N."/>
            <person name="Hua S.X."/>
        </authorList>
    </citation>
    <scope>NUCLEOTIDE SEQUENCE [LARGE SCALE GENOMIC DNA]</scope>
    <source>
        <strain evidence="2 3">MUT 4182</strain>
    </source>
</reference>
<dbReference type="Proteomes" id="UP000054248">
    <property type="component" value="Unassembled WGS sequence"/>
</dbReference>
<dbReference type="HOGENOM" id="CLU_1929142_0_0_1"/>
<organism evidence="2 3">
    <name type="scientific">Tulasnella calospora MUT 4182</name>
    <dbReference type="NCBI Taxonomy" id="1051891"/>
    <lineage>
        <taxon>Eukaryota</taxon>
        <taxon>Fungi</taxon>
        <taxon>Dikarya</taxon>
        <taxon>Basidiomycota</taxon>
        <taxon>Agaricomycotina</taxon>
        <taxon>Agaricomycetes</taxon>
        <taxon>Cantharellales</taxon>
        <taxon>Tulasnellaceae</taxon>
        <taxon>Tulasnella</taxon>
    </lineage>
</organism>
<feature type="compositionally biased region" description="Low complexity" evidence="1">
    <location>
        <begin position="76"/>
        <end position="85"/>
    </location>
</feature>
<evidence type="ECO:0000256" key="1">
    <source>
        <dbReference type="SAM" id="MobiDB-lite"/>
    </source>
</evidence>
<accession>A0A0C3Q3C3</accession>